<dbReference type="OrthoDB" id="195327at2157"/>
<feature type="transmembrane region" description="Helical" evidence="1">
    <location>
        <begin position="41"/>
        <end position="64"/>
    </location>
</feature>
<feature type="transmembrane region" description="Helical" evidence="1">
    <location>
        <begin position="12"/>
        <end position="29"/>
    </location>
</feature>
<organism evidence="2 3">
    <name type="scientific">Natronorubrum texcoconense</name>
    <dbReference type="NCBI Taxonomy" id="1095776"/>
    <lineage>
        <taxon>Archaea</taxon>
        <taxon>Methanobacteriati</taxon>
        <taxon>Methanobacteriota</taxon>
        <taxon>Stenosarchaea group</taxon>
        <taxon>Halobacteria</taxon>
        <taxon>Halobacteriales</taxon>
        <taxon>Natrialbaceae</taxon>
        <taxon>Natronorubrum</taxon>
    </lineage>
</organism>
<evidence type="ECO:0000256" key="1">
    <source>
        <dbReference type="SAM" id="Phobius"/>
    </source>
</evidence>
<proteinExistence type="predicted"/>
<evidence type="ECO:0008006" key="4">
    <source>
        <dbReference type="Google" id="ProtNLM"/>
    </source>
</evidence>
<reference evidence="3" key="1">
    <citation type="submission" date="2016-10" db="EMBL/GenBank/DDBJ databases">
        <authorList>
            <person name="Varghese N."/>
            <person name="Submissions S."/>
        </authorList>
    </citation>
    <scope>NUCLEOTIDE SEQUENCE [LARGE SCALE GENOMIC DNA]</scope>
    <source>
        <strain evidence="3">B4,CECT 8067,JCM 17497</strain>
    </source>
</reference>
<keyword evidence="1" id="KW-0472">Membrane</keyword>
<dbReference type="STRING" id="1095776.SAMN04515672_3934"/>
<dbReference type="Proteomes" id="UP000198882">
    <property type="component" value="Unassembled WGS sequence"/>
</dbReference>
<protein>
    <recommendedName>
        <fullName evidence="4">Solute:sodium symporter small subunit</fullName>
    </recommendedName>
</protein>
<name>A0A1G9EQH9_9EURY</name>
<keyword evidence="3" id="KW-1185">Reference proteome</keyword>
<accession>A0A1G9EQH9</accession>
<evidence type="ECO:0000313" key="2">
    <source>
        <dbReference type="EMBL" id="SDK78354.1"/>
    </source>
</evidence>
<sequence length="80" mass="8453">MELSPEEYGAYWRASLHVSAGIVIVYLGYQVASPLLAYSNVGAVGIGIFLFVALVVAGCFIAMLGVARTVRTAVDAEMRG</sequence>
<gene>
    <name evidence="2" type="ORF">SAMN04515672_3934</name>
</gene>
<keyword evidence="1" id="KW-0812">Transmembrane</keyword>
<keyword evidence="1" id="KW-1133">Transmembrane helix</keyword>
<dbReference type="RefSeq" id="WP_090310865.1">
    <property type="nucleotide sequence ID" value="NZ_FNFE01000007.1"/>
</dbReference>
<evidence type="ECO:0000313" key="3">
    <source>
        <dbReference type="Proteomes" id="UP000198882"/>
    </source>
</evidence>
<dbReference type="EMBL" id="FNFE01000007">
    <property type="protein sequence ID" value="SDK78354.1"/>
    <property type="molecule type" value="Genomic_DNA"/>
</dbReference>
<dbReference type="AlphaFoldDB" id="A0A1G9EQH9"/>